<name>A0A3B0U7I1_9ZZZZ</name>
<dbReference type="InterPro" id="IPR038377">
    <property type="entry name" value="Na/Glc_symporter_sf"/>
</dbReference>
<evidence type="ECO:0000256" key="5">
    <source>
        <dbReference type="ARBA" id="ARBA00022989"/>
    </source>
</evidence>
<dbReference type="InterPro" id="IPR001734">
    <property type="entry name" value="Na/solute_symporter"/>
</dbReference>
<feature type="transmembrane region" description="Helical" evidence="7">
    <location>
        <begin position="175"/>
        <end position="195"/>
    </location>
</feature>
<evidence type="ECO:0000256" key="2">
    <source>
        <dbReference type="ARBA" id="ARBA00006434"/>
    </source>
</evidence>
<reference evidence="8" key="1">
    <citation type="submission" date="2018-06" db="EMBL/GenBank/DDBJ databases">
        <authorList>
            <person name="Zhirakovskaya E."/>
        </authorList>
    </citation>
    <scope>NUCLEOTIDE SEQUENCE</scope>
</reference>
<gene>
    <name evidence="8" type="ORF">MNBD_BACTEROID01-2752</name>
</gene>
<feature type="transmembrane region" description="Helical" evidence="7">
    <location>
        <begin position="366"/>
        <end position="389"/>
    </location>
</feature>
<keyword evidence="4 7" id="KW-0812">Transmembrane</keyword>
<proteinExistence type="inferred from homology"/>
<accession>A0A3B0U7I1</accession>
<evidence type="ECO:0000256" key="7">
    <source>
        <dbReference type="SAM" id="Phobius"/>
    </source>
</evidence>
<dbReference type="Pfam" id="PF00474">
    <property type="entry name" value="SSF"/>
    <property type="match status" value="1"/>
</dbReference>
<feature type="transmembrane region" description="Helical" evidence="7">
    <location>
        <begin position="42"/>
        <end position="60"/>
    </location>
</feature>
<dbReference type="InterPro" id="IPR050277">
    <property type="entry name" value="Sodium:Solute_Symporter"/>
</dbReference>
<keyword evidence="3" id="KW-0813">Transport</keyword>
<feature type="transmembrane region" description="Helical" evidence="7">
    <location>
        <begin position="66"/>
        <end position="87"/>
    </location>
</feature>
<sequence length="451" mass="48423">MVEAVIIGYLVIMVGVGIYSHYKIKTPKDYYIAGKKGSFPQVSGSLFATILGGSAILGTIELSRQLGWAALWFLFCASAGLFVLAPISKYVSRYGHFTLPELLGHFFGEQAKMVSSAIIPFAWLGIIAAQIIGAGKIIESTGLLDYQLASVLSGVIFIFYTLIGGQKSIIKTDMFQSIFIITGISTLFFMVSQSAGKPAIPPFTPQALFNSSFTVLDLAILVLTYSVTFVVGPDIYSRIFCAKSEKTAMWSVLSVAVLLIPVSYALTYLGISSLQYEGVSPQINGLISLGGSFLPSWAFALLIAALLSAVMSSADTTLLTASMILSGLAYGTLENRKAFGNTRILIIVLGVLSIIISIYVTSIIQMLLLALAFFSGAFIVPTIAGLLKFKVNRQNVIVAMILGGLIALAGKLTNNYLDKLLGNFIIIAAYLVNIALLSLPFDLIKLKYRKG</sequence>
<protein>
    <recommendedName>
        <fullName evidence="9">Sodium-solute symporter</fullName>
    </recommendedName>
</protein>
<evidence type="ECO:0000256" key="3">
    <source>
        <dbReference type="ARBA" id="ARBA00022448"/>
    </source>
</evidence>
<dbReference type="PANTHER" id="PTHR48086">
    <property type="entry name" value="SODIUM/PROLINE SYMPORTER-RELATED"/>
    <property type="match status" value="1"/>
</dbReference>
<dbReference type="GO" id="GO:0022857">
    <property type="term" value="F:transmembrane transporter activity"/>
    <property type="evidence" value="ECO:0007669"/>
    <property type="project" value="InterPro"/>
</dbReference>
<dbReference type="AlphaFoldDB" id="A0A3B0U7I1"/>
<feature type="transmembrane region" description="Helical" evidence="7">
    <location>
        <begin position="396"/>
        <end position="414"/>
    </location>
</feature>
<evidence type="ECO:0000256" key="4">
    <source>
        <dbReference type="ARBA" id="ARBA00022692"/>
    </source>
</evidence>
<evidence type="ECO:0008006" key="9">
    <source>
        <dbReference type="Google" id="ProtNLM"/>
    </source>
</evidence>
<dbReference type="PANTHER" id="PTHR48086:SF7">
    <property type="entry name" value="SODIUM-SOLUTE SYMPORTER-RELATED"/>
    <property type="match status" value="1"/>
</dbReference>
<comment type="similarity">
    <text evidence="2">Belongs to the sodium:solute symporter (SSF) (TC 2.A.21) family.</text>
</comment>
<dbReference type="EMBL" id="UOEP01000231">
    <property type="protein sequence ID" value="VAW24990.1"/>
    <property type="molecule type" value="Genomic_DNA"/>
</dbReference>
<organism evidence="8">
    <name type="scientific">hydrothermal vent metagenome</name>
    <dbReference type="NCBI Taxonomy" id="652676"/>
    <lineage>
        <taxon>unclassified sequences</taxon>
        <taxon>metagenomes</taxon>
        <taxon>ecological metagenomes</taxon>
    </lineage>
</organism>
<feature type="transmembrane region" description="Helical" evidence="7">
    <location>
        <begin position="117"/>
        <end position="138"/>
    </location>
</feature>
<comment type="subcellular location">
    <subcellularLocation>
        <location evidence="1">Membrane</location>
        <topology evidence="1">Multi-pass membrane protein</topology>
    </subcellularLocation>
</comment>
<evidence type="ECO:0000313" key="8">
    <source>
        <dbReference type="EMBL" id="VAW24990.1"/>
    </source>
</evidence>
<evidence type="ECO:0000256" key="6">
    <source>
        <dbReference type="ARBA" id="ARBA00023136"/>
    </source>
</evidence>
<feature type="transmembrane region" description="Helical" evidence="7">
    <location>
        <begin position="297"/>
        <end position="330"/>
    </location>
</feature>
<feature type="transmembrane region" description="Helical" evidence="7">
    <location>
        <begin position="248"/>
        <end position="271"/>
    </location>
</feature>
<dbReference type="CDD" id="cd10322">
    <property type="entry name" value="SLC5sbd"/>
    <property type="match status" value="1"/>
</dbReference>
<feature type="transmembrane region" description="Helical" evidence="7">
    <location>
        <begin position="215"/>
        <end position="236"/>
    </location>
</feature>
<dbReference type="Gene3D" id="1.20.1730.10">
    <property type="entry name" value="Sodium/glucose cotransporter"/>
    <property type="match status" value="1"/>
</dbReference>
<dbReference type="GO" id="GO:0005886">
    <property type="term" value="C:plasma membrane"/>
    <property type="evidence" value="ECO:0007669"/>
    <property type="project" value="TreeGrafter"/>
</dbReference>
<feature type="transmembrane region" description="Helical" evidence="7">
    <location>
        <begin position="144"/>
        <end position="163"/>
    </location>
</feature>
<evidence type="ECO:0000256" key="1">
    <source>
        <dbReference type="ARBA" id="ARBA00004141"/>
    </source>
</evidence>
<feature type="transmembrane region" description="Helical" evidence="7">
    <location>
        <begin position="6"/>
        <end position="22"/>
    </location>
</feature>
<dbReference type="PROSITE" id="PS50283">
    <property type="entry name" value="NA_SOLUT_SYMP_3"/>
    <property type="match status" value="1"/>
</dbReference>
<feature type="transmembrane region" description="Helical" evidence="7">
    <location>
        <begin position="420"/>
        <end position="441"/>
    </location>
</feature>
<keyword evidence="5 7" id="KW-1133">Transmembrane helix</keyword>
<keyword evidence="6 7" id="KW-0472">Membrane</keyword>
<feature type="transmembrane region" description="Helical" evidence="7">
    <location>
        <begin position="342"/>
        <end position="360"/>
    </location>
</feature>